<dbReference type="InterPro" id="IPR001382">
    <property type="entry name" value="Glyco_hydro_47"/>
</dbReference>
<dbReference type="PANTHER" id="PTHR11742:SF55">
    <property type="entry name" value="ENDOPLASMIC RETICULUM MANNOSYL-OLIGOSACCHARIDE 1,2-ALPHA-MANNOSIDASE"/>
    <property type="match status" value="1"/>
</dbReference>
<dbReference type="GO" id="GO:0005509">
    <property type="term" value="F:calcium ion binding"/>
    <property type="evidence" value="ECO:0007669"/>
    <property type="project" value="InterPro"/>
</dbReference>
<comment type="caution">
    <text evidence="15">The sequence shown here is derived from an EMBL/GenBank/DDBJ whole genome shotgun (WGS) entry which is preliminary data.</text>
</comment>
<dbReference type="GO" id="GO:0004571">
    <property type="term" value="F:mannosyl-oligosaccharide 1,2-alpha-mannosidase activity"/>
    <property type="evidence" value="ECO:0007669"/>
    <property type="project" value="UniProtKB-EC"/>
</dbReference>
<dbReference type="EMBL" id="JAEPQZ010000006">
    <property type="protein sequence ID" value="KAG2179971.1"/>
    <property type="molecule type" value="Genomic_DNA"/>
</dbReference>
<keyword evidence="7 12" id="KW-1015">Disulfide bond</keyword>
<proteinExistence type="inferred from homology"/>
<dbReference type="EC" id="3.2.1.-" evidence="13"/>
<evidence type="ECO:0000256" key="6">
    <source>
        <dbReference type="ARBA" id="ARBA00022837"/>
    </source>
</evidence>
<dbReference type="OrthoDB" id="8118055at2759"/>
<dbReference type="AlphaFoldDB" id="A0A8H7PVI2"/>
<comment type="similarity">
    <text evidence="3 13">Belongs to the glycosyl hydrolase 47 family.</text>
</comment>
<dbReference type="Proteomes" id="UP000654370">
    <property type="component" value="Unassembled WGS sequence"/>
</dbReference>
<dbReference type="GO" id="GO:0016020">
    <property type="term" value="C:membrane"/>
    <property type="evidence" value="ECO:0007669"/>
    <property type="project" value="InterPro"/>
</dbReference>
<evidence type="ECO:0000256" key="4">
    <source>
        <dbReference type="ARBA" id="ARBA00022723"/>
    </source>
</evidence>
<dbReference type="InterPro" id="IPR050749">
    <property type="entry name" value="Glycosyl_Hydrolase_47"/>
</dbReference>
<evidence type="ECO:0000256" key="3">
    <source>
        <dbReference type="ARBA" id="ARBA00007658"/>
    </source>
</evidence>
<gene>
    <name evidence="15" type="ORF">INT43_003758</name>
</gene>
<dbReference type="PRINTS" id="PR00747">
    <property type="entry name" value="GLYHDRLASE47"/>
</dbReference>
<evidence type="ECO:0000256" key="11">
    <source>
        <dbReference type="PIRSR" id="PIRSR601382-2"/>
    </source>
</evidence>
<feature type="transmembrane region" description="Helical" evidence="14">
    <location>
        <begin position="32"/>
        <end position="51"/>
    </location>
</feature>
<comment type="catalytic activity">
    <reaction evidence="8">
        <text>N(4)-(alpha-D-Man-(1-&gt;2)-alpha-D-Man-(1-&gt;2)-alpha-D-Man-(1-&gt;3)-[alpha-D-Man-(1-&gt;3)-[alpha-D-Man-(1-&gt;2)-alpha-D-Man-(1-&gt;6)]-alpha-D-Man-(1-&gt;6)]-beta-D-Man-(1-&gt;4)-beta-D-GlcNAc-(1-&gt;4)-beta-D-GlcNAc)-L-asparaginyl-[protein] (N-glucan mannose isomer 8A1,2,3B1,3) + 3 H2O = N(4)-(alpha-D-Man-(1-&gt;3)-[alpha-D-Man-(1-&gt;3)-[alpha-D-Man-(1-&gt;6)]-alpha-D-Man-(1-&gt;6)]-beta-D-Man-(1-&gt;4)-beta-D-GlcNAc-(1-&gt;4)-beta-D-GlcNAc)-L-asparaginyl-[protein] (N-glucan mannose isomer 5A1,2) + 3 beta-D-mannose</text>
        <dbReference type="Rhea" id="RHEA:56028"/>
        <dbReference type="Rhea" id="RHEA-COMP:14358"/>
        <dbReference type="Rhea" id="RHEA-COMP:14367"/>
        <dbReference type="ChEBI" id="CHEBI:15377"/>
        <dbReference type="ChEBI" id="CHEBI:28563"/>
        <dbReference type="ChEBI" id="CHEBI:59087"/>
        <dbReference type="ChEBI" id="CHEBI:60628"/>
        <dbReference type="EC" id="3.2.1.113"/>
    </reaction>
</comment>
<keyword evidence="4 11" id="KW-0479">Metal-binding</keyword>
<evidence type="ECO:0000256" key="10">
    <source>
        <dbReference type="PIRSR" id="PIRSR601382-1"/>
    </source>
</evidence>
<feature type="binding site" evidence="11">
    <location>
        <position position="629"/>
    </location>
    <ligand>
        <name>Ca(2+)</name>
        <dbReference type="ChEBI" id="CHEBI:29108"/>
    </ligand>
</feature>
<dbReference type="PANTHER" id="PTHR11742">
    <property type="entry name" value="MANNOSYL-OLIGOSACCHARIDE ALPHA-1,2-MANNOSIDASE-RELATED"/>
    <property type="match status" value="1"/>
</dbReference>
<keyword evidence="14" id="KW-0472">Membrane</keyword>
<dbReference type="GO" id="GO:0005783">
    <property type="term" value="C:endoplasmic reticulum"/>
    <property type="evidence" value="ECO:0007669"/>
    <property type="project" value="TreeGrafter"/>
</dbReference>
<keyword evidence="14" id="KW-1133">Transmembrane helix</keyword>
<evidence type="ECO:0000313" key="16">
    <source>
        <dbReference type="Proteomes" id="UP000654370"/>
    </source>
</evidence>
<keyword evidence="14" id="KW-0812">Transmembrane</keyword>
<dbReference type="GO" id="GO:0005975">
    <property type="term" value="P:carbohydrate metabolic process"/>
    <property type="evidence" value="ECO:0007669"/>
    <property type="project" value="InterPro"/>
</dbReference>
<evidence type="ECO:0000256" key="13">
    <source>
        <dbReference type="RuleBase" id="RU361193"/>
    </source>
</evidence>
<comment type="cofactor">
    <cofactor evidence="1 11">
        <name>Ca(2+)</name>
        <dbReference type="ChEBI" id="CHEBI:29108"/>
    </cofactor>
</comment>
<dbReference type="SUPFAM" id="SSF48225">
    <property type="entry name" value="Seven-hairpin glycosidases"/>
    <property type="match status" value="1"/>
</dbReference>
<evidence type="ECO:0000256" key="12">
    <source>
        <dbReference type="PIRSR" id="PIRSR601382-3"/>
    </source>
</evidence>
<dbReference type="Pfam" id="PF01532">
    <property type="entry name" value="Glyco_hydro_47"/>
    <property type="match status" value="1"/>
</dbReference>
<evidence type="ECO:0000256" key="14">
    <source>
        <dbReference type="SAM" id="Phobius"/>
    </source>
</evidence>
<keyword evidence="6 11" id="KW-0106">Calcium</keyword>
<keyword evidence="13" id="KW-0326">Glycosidase</keyword>
<evidence type="ECO:0000313" key="15">
    <source>
        <dbReference type="EMBL" id="KAG2179971.1"/>
    </source>
</evidence>
<dbReference type="InterPro" id="IPR036026">
    <property type="entry name" value="Seven-hairpin_glycosidases"/>
</dbReference>
<feature type="active site" evidence="10">
    <location>
        <position position="542"/>
    </location>
</feature>
<evidence type="ECO:0000256" key="8">
    <source>
        <dbReference type="ARBA" id="ARBA00047669"/>
    </source>
</evidence>
<feature type="active site" description="Proton donor" evidence="10">
    <location>
        <position position="505"/>
    </location>
</feature>
<comment type="pathway">
    <text evidence="2">Protein modification; protein glycosylation.</text>
</comment>
<reference evidence="15" key="1">
    <citation type="submission" date="2020-12" db="EMBL/GenBank/DDBJ databases">
        <title>Metabolic potential, ecology and presence of endohyphal bacteria is reflected in genomic diversity of Mucoromycotina.</title>
        <authorList>
            <person name="Muszewska A."/>
            <person name="Okrasinska A."/>
            <person name="Steczkiewicz K."/>
            <person name="Drgas O."/>
            <person name="Orlowska M."/>
            <person name="Perlinska-Lenart U."/>
            <person name="Aleksandrzak-Piekarczyk T."/>
            <person name="Szatraj K."/>
            <person name="Zielenkiewicz U."/>
            <person name="Pilsyk S."/>
            <person name="Malc E."/>
            <person name="Mieczkowski P."/>
            <person name="Kruszewska J.S."/>
            <person name="Biernat P."/>
            <person name="Pawlowska J."/>
        </authorList>
    </citation>
    <scope>NUCLEOTIDE SEQUENCE</scope>
    <source>
        <strain evidence="15">WA0000067209</strain>
    </source>
</reference>
<organism evidence="15 16">
    <name type="scientific">Mortierella isabellina</name>
    <name type="common">Filamentous fungus</name>
    <name type="synonym">Umbelopsis isabellina</name>
    <dbReference type="NCBI Taxonomy" id="91625"/>
    <lineage>
        <taxon>Eukaryota</taxon>
        <taxon>Fungi</taxon>
        <taxon>Fungi incertae sedis</taxon>
        <taxon>Mucoromycota</taxon>
        <taxon>Mucoromycotina</taxon>
        <taxon>Umbelopsidomycetes</taxon>
        <taxon>Umbelopsidales</taxon>
        <taxon>Umbelopsidaceae</taxon>
        <taxon>Umbelopsis</taxon>
    </lineage>
</organism>
<dbReference type="GO" id="GO:0036503">
    <property type="term" value="P:ERAD pathway"/>
    <property type="evidence" value="ECO:0007669"/>
    <property type="project" value="UniProtKB-ARBA"/>
</dbReference>
<name>A0A8H7PVI2_MORIS</name>
<comment type="catalytic activity">
    <reaction evidence="9">
        <text>N(4)-(alpha-D-Man-(1-&gt;2)-alpha-D-Man-(1-&gt;2)-alpha-D-Man-(1-&gt;3)-[alpha-D-Man-(1-&gt;2)-alpha-D-Man-(1-&gt;3)-[alpha-D-Man-(1-&gt;2)-alpha-D-Man-(1-&gt;6)]-alpha-D-Man-(1-&gt;6)]-beta-D-Man-(1-&gt;4)-beta-D-GlcNAc-(1-&gt;4)-beta-D-GlcNAc)-L-asparaginyl-[protein] (N-glucan mannose isomer 9A1,2,3B1,2,3) + 4 H2O = N(4)-(alpha-D-Man-(1-&gt;3)-[alpha-D-Man-(1-&gt;3)-[alpha-D-Man-(1-&gt;6)]-alpha-D-Man-(1-&gt;6)]-beta-D-Man-(1-&gt;4)-beta-D-GlcNAc-(1-&gt;4)-beta-D-GlcNAc)-L-asparaginyl-[protein] (N-glucan mannose isomer 5A1,2) + 4 beta-D-mannose</text>
        <dbReference type="Rhea" id="RHEA:56008"/>
        <dbReference type="Rhea" id="RHEA-COMP:14356"/>
        <dbReference type="Rhea" id="RHEA-COMP:14367"/>
        <dbReference type="ChEBI" id="CHEBI:15377"/>
        <dbReference type="ChEBI" id="CHEBI:28563"/>
        <dbReference type="ChEBI" id="CHEBI:59087"/>
        <dbReference type="ChEBI" id="CHEBI:139493"/>
        <dbReference type="EC" id="3.2.1.113"/>
    </reaction>
</comment>
<accession>A0A8H7PVI2</accession>
<protein>
    <recommendedName>
        <fullName evidence="13">alpha-1,2-Mannosidase</fullName>
        <ecNumber evidence="13">3.2.1.-</ecNumber>
    </recommendedName>
</protein>
<evidence type="ECO:0000256" key="2">
    <source>
        <dbReference type="ARBA" id="ARBA00004922"/>
    </source>
</evidence>
<sequence>MKQGKTVYDDDDKYSKHDKPWSLRKAWRQKPIFRYTIISAIFISIILLYVYGSNPAEKIERWEKNGGVYNAGNDPQAVRDDKNNEVIPVTTTVTQEENGGLHKVEDISNKVAEDEEDYAKVKALMDLEAEKLRISGARRGKYLFTQNPPPANLYDSDTKWAERQEKVRQAFKHAWKGYSNDCFGMDEYQPLSHTGHDWSPGGIGLMILDSLDTIMLMNLEEEYAQVREWVEKKLSFDKHQDVNLFETTIRVLGGLLSAYHLSGNDKLYLEKAVDLGDRLLGAFDSDSGIPYAGVILSTGLAHKVSYISSSTAEVTTVQMEFKYLSHLTGDKKYWDKAERVMKHIHHLIDTDHSLDGLVPIMIDPNSGNFAGAEIRLGSRGDSYYEYLLKQYLQTGKSEPIYRQMYDQATDAMKKYLIGHSYPSNYLYLGELPEGKNNPSNLSPKMDHLVCFIGGSFALGATEGPSLSKTTKMMSDRDNYDIKLGQEITRSCYEMYNSTATGLASEIVYFNTKSNNVQGSNQDSHEKDIIIQPRDTHNILRPETVESLFLLWRITGDDKYRDWGWKIFEAFEEHTKLPNGGYAALRDVTVVPPPQDNRMDTFFLAETLKYLYLLFGPEDILPLDKYIFNTEAHPLPVFTPRW</sequence>
<evidence type="ECO:0000256" key="7">
    <source>
        <dbReference type="ARBA" id="ARBA00023157"/>
    </source>
</evidence>
<evidence type="ECO:0000256" key="9">
    <source>
        <dbReference type="ARBA" id="ARBA00048605"/>
    </source>
</evidence>
<keyword evidence="5 13" id="KW-0378">Hydrolase</keyword>
<dbReference type="InterPro" id="IPR012341">
    <property type="entry name" value="6hp_glycosidase-like_sf"/>
</dbReference>
<evidence type="ECO:0000256" key="1">
    <source>
        <dbReference type="ARBA" id="ARBA00001913"/>
    </source>
</evidence>
<feature type="active site" evidence="10">
    <location>
        <position position="381"/>
    </location>
</feature>
<evidence type="ECO:0000256" key="5">
    <source>
        <dbReference type="ARBA" id="ARBA00022801"/>
    </source>
</evidence>
<feature type="active site" description="Proton donor" evidence="10">
    <location>
        <position position="246"/>
    </location>
</feature>
<feature type="disulfide bond" evidence="12">
    <location>
        <begin position="450"/>
        <end position="491"/>
    </location>
</feature>
<keyword evidence="16" id="KW-1185">Reference proteome</keyword>
<dbReference type="Gene3D" id="1.50.10.10">
    <property type="match status" value="1"/>
</dbReference>